<dbReference type="InterPro" id="IPR001509">
    <property type="entry name" value="Epimerase_deHydtase"/>
</dbReference>
<dbReference type="EMBL" id="JACVHF010000019">
    <property type="protein sequence ID" value="MBC9785839.1"/>
    <property type="molecule type" value="Genomic_DNA"/>
</dbReference>
<evidence type="ECO:0000313" key="3">
    <source>
        <dbReference type="EMBL" id="MBC9785839.1"/>
    </source>
</evidence>
<dbReference type="InterPro" id="IPR011051">
    <property type="entry name" value="RmlC_Cupin_sf"/>
</dbReference>
<evidence type="ECO:0000259" key="2">
    <source>
        <dbReference type="Pfam" id="PF14667"/>
    </source>
</evidence>
<proteinExistence type="predicted"/>
<accession>A0ABR7T4X7</accession>
<dbReference type="Pfam" id="PF01370">
    <property type="entry name" value="Epimerase"/>
    <property type="match status" value="1"/>
</dbReference>
<dbReference type="CDD" id="cd07007">
    <property type="entry name" value="cupin_CapF-like_C"/>
    <property type="match status" value="1"/>
</dbReference>
<sequence length="371" mass="42387">MRTVLVTGASGFIGKNLCSALEQKRNLKLLPYGREDNVETLAVYLEQADFIFHLAGVNRPQSPEEYDEGNRGFTDILLSLIEQQGKRTPIAFASSIQAALDNAYGASKRAAEAALFEWSRKNHAPVYIYRLPNVFGKWSKPNYNSVIATFCHNISHGIPIEIHHPLNELTLVYIDDVIHEFLQTVNELTSPDEDGFCYVSKRYQVTLQQIVNLLYSFDQSRKHLVMPDLKGDFERKLFATYTSYLPEDEFDYSLDMKEDARGWLAEFIKSKEFGQIFISRTKPGITRGNHWHHTKVEKFLVVDGEGLIRLKKVGSNDLITYNVSGRQLKVVDIPAGYTHSITNTGSRDMITLFWANQVFDPEQPDTYYLEV</sequence>
<organism evidence="3 4">
    <name type="scientific">Heliobacterium chlorum</name>
    <dbReference type="NCBI Taxonomy" id="2698"/>
    <lineage>
        <taxon>Bacteria</taxon>
        <taxon>Bacillati</taxon>
        <taxon>Bacillota</taxon>
        <taxon>Clostridia</taxon>
        <taxon>Eubacteriales</taxon>
        <taxon>Heliobacteriaceae</taxon>
        <taxon>Heliobacterium</taxon>
    </lineage>
</organism>
<dbReference type="InterPro" id="IPR014710">
    <property type="entry name" value="RmlC-like_jellyroll"/>
</dbReference>
<dbReference type="InterPro" id="IPR050177">
    <property type="entry name" value="Lipid_A_modif_metabolic_enz"/>
</dbReference>
<feature type="domain" description="Capsular polysaccharide assembling protein CapF C-terminal" evidence="2">
    <location>
        <begin position="258"/>
        <end position="367"/>
    </location>
</feature>
<keyword evidence="4" id="KW-1185">Reference proteome</keyword>
<dbReference type="InterPro" id="IPR036291">
    <property type="entry name" value="NAD(P)-bd_dom_sf"/>
</dbReference>
<name>A0ABR7T4X7_HELCL</name>
<evidence type="ECO:0000313" key="4">
    <source>
        <dbReference type="Proteomes" id="UP000617402"/>
    </source>
</evidence>
<dbReference type="SUPFAM" id="SSF51735">
    <property type="entry name" value="NAD(P)-binding Rossmann-fold domains"/>
    <property type="match status" value="1"/>
</dbReference>
<comment type="caution">
    <text evidence="3">The sequence shown here is derived from an EMBL/GenBank/DDBJ whole genome shotgun (WGS) entry which is preliminary data.</text>
</comment>
<dbReference type="Proteomes" id="UP000617402">
    <property type="component" value="Unassembled WGS sequence"/>
</dbReference>
<dbReference type="Gene3D" id="2.60.120.10">
    <property type="entry name" value="Jelly Rolls"/>
    <property type="match status" value="1"/>
</dbReference>
<dbReference type="PANTHER" id="PTHR43245:SF55">
    <property type="entry name" value="NAD(P)-BINDING DOMAIN-CONTAINING PROTEIN"/>
    <property type="match status" value="1"/>
</dbReference>
<protein>
    <submittedName>
        <fullName evidence="3">SDR family oxidoreductase</fullName>
    </submittedName>
</protein>
<feature type="domain" description="NAD-dependent epimerase/dehydratase" evidence="1">
    <location>
        <begin position="4"/>
        <end position="186"/>
    </location>
</feature>
<gene>
    <name evidence="3" type="ORF">H1S01_15240</name>
</gene>
<dbReference type="SUPFAM" id="SSF51182">
    <property type="entry name" value="RmlC-like cupins"/>
    <property type="match status" value="1"/>
</dbReference>
<evidence type="ECO:0000259" key="1">
    <source>
        <dbReference type="Pfam" id="PF01370"/>
    </source>
</evidence>
<dbReference type="Gene3D" id="3.40.50.720">
    <property type="entry name" value="NAD(P)-binding Rossmann-like Domain"/>
    <property type="match status" value="1"/>
</dbReference>
<dbReference type="Pfam" id="PF14667">
    <property type="entry name" value="Polysacc_synt_C"/>
    <property type="match status" value="1"/>
</dbReference>
<dbReference type="PANTHER" id="PTHR43245">
    <property type="entry name" value="BIFUNCTIONAL POLYMYXIN RESISTANCE PROTEIN ARNA"/>
    <property type="match status" value="1"/>
</dbReference>
<reference evidence="3 4" key="1">
    <citation type="submission" date="2020-07" db="EMBL/GenBank/DDBJ databases">
        <title>Draft whole-genome sequence of Heliobacterium chlorum DSM 3682, type strain.</title>
        <authorList>
            <person name="Kyndt J.A."/>
            <person name="Meyer T.E."/>
            <person name="Imhoff J.F."/>
        </authorList>
    </citation>
    <scope>NUCLEOTIDE SEQUENCE [LARGE SCALE GENOMIC DNA]</scope>
    <source>
        <strain evidence="3 4">DSM 3682</strain>
    </source>
</reference>
<dbReference type="InterPro" id="IPR029303">
    <property type="entry name" value="CapF_C"/>
</dbReference>